<proteinExistence type="predicted"/>
<accession>A0A6A6WZ44</accession>
<keyword evidence="3" id="KW-1185">Reference proteome</keyword>
<evidence type="ECO:0000313" key="2">
    <source>
        <dbReference type="EMBL" id="KAF2788957.1"/>
    </source>
</evidence>
<evidence type="ECO:0000256" key="1">
    <source>
        <dbReference type="SAM" id="SignalP"/>
    </source>
</evidence>
<organism evidence="2 3">
    <name type="scientific">Melanomma pulvis-pyrius CBS 109.77</name>
    <dbReference type="NCBI Taxonomy" id="1314802"/>
    <lineage>
        <taxon>Eukaryota</taxon>
        <taxon>Fungi</taxon>
        <taxon>Dikarya</taxon>
        <taxon>Ascomycota</taxon>
        <taxon>Pezizomycotina</taxon>
        <taxon>Dothideomycetes</taxon>
        <taxon>Pleosporomycetidae</taxon>
        <taxon>Pleosporales</taxon>
        <taxon>Melanommataceae</taxon>
        <taxon>Melanomma</taxon>
    </lineage>
</organism>
<feature type="signal peptide" evidence="1">
    <location>
        <begin position="1"/>
        <end position="19"/>
    </location>
</feature>
<name>A0A6A6WZ44_9PLEO</name>
<evidence type="ECO:0008006" key="4">
    <source>
        <dbReference type="Google" id="ProtNLM"/>
    </source>
</evidence>
<dbReference type="EMBL" id="MU002174">
    <property type="protein sequence ID" value="KAF2788957.1"/>
    <property type="molecule type" value="Genomic_DNA"/>
</dbReference>
<evidence type="ECO:0000313" key="3">
    <source>
        <dbReference type="Proteomes" id="UP000799757"/>
    </source>
</evidence>
<gene>
    <name evidence="2" type="ORF">K505DRAFT_341664</name>
</gene>
<protein>
    <recommendedName>
        <fullName evidence="4">AA1-like domain-containing protein</fullName>
    </recommendedName>
</protein>
<dbReference type="AlphaFoldDB" id="A0A6A6WZ44"/>
<reference evidence="2" key="1">
    <citation type="journal article" date="2020" name="Stud. Mycol.">
        <title>101 Dothideomycetes genomes: a test case for predicting lifestyles and emergence of pathogens.</title>
        <authorList>
            <person name="Haridas S."/>
            <person name="Albert R."/>
            <person name="Binder M."/>
            <person name="Bloem J."/>
            <person name="Labutti K."/>
            <person name="Salamov A."/>
            <person name="Andreopoulos B."/>
            <person name="Baker S."/>
            <person name="Barry K."/>
            <person name="Bills G."/>
            <person name="Bluhm B."/>
            <person name="Cannon C."/>
            <person name="Castanera R."/>
            <person name="Culley D."/>
            <person name="Daum C."/>
            <person name="Ezra D."/>
            <person name="Gonzalez J."/>
            <person name="Henrissat B."/>
            <person name="Kuo A."/>
            <person name="Liang C."/>
            <person name="Lipzen A."/>
            <person name="Lutzoni F."/>
            <person name="Magnuson J."/>
            <person name="Mondo S."/>
            <person name="Nolan M."/>
            <person name="Ohm R."/>
            <person name="Pangilinan J."/>
            <person name="Park H.-J."/>
            <person name="Ramirez L."/>
            <person name="Alfaro M."/>
            <person name="Sun H."/>
            <person name="Tritt A."/>
            <person name="Yoshinaga Y."/>
            <person name="Zwiers L.-H."/>
            <person name="Turgeon B."/>
            <person name="Goodwin S."/>
            <person name="Spatafora J."/>
            <person name="Crous P."/>
            <person name="Grigoriev I."/>
        </authorList>
    </citation>
    <scope>NUCLEOTIDE SEQUENCE</scope>
    <source>
        <strain evidence="2">CBS 109.77</strain>
    </source>
</reference>
<sequence>MRPSVPLIAAFVIVVRAAAVPRDAVVTRANDFGEWTFITYTTESIPGVGVQTRDATVQYSGQDTPVTCHWSYVPRNNPPETSRCSDPTFSYSLGEKTSTSQVISVTQIVVIDGVSIKLSGTGTLALHCGQGAGFSCSGSGTIEPDTVLDLAVYFQ</sequence>
<feature type="chain" id="PRO_5025394764" description="AA1-like domain-containing protein" evidence="1">
    <location>
        <begin position="20"/>
        <end position="155"/>
    </location>
</feature>
<dbReference type="Proteomes" id="UP000799757">
    <property type="component" value="Unassembled WGS sequence"/>
</dbReference>
<keyword evidence="1" id="KW-0732">Signal</keyword>